<dbReference type="InterPro" id="IPR023198">
    <property type="entry name" value="PGP-like_dom2"/>
</dbReference>
<dbReference type="PATRIC" id="fig|1423788.3.peg.176"/>
<evidence type="ECO:0000313" key="1">
    <source>
        <dbReference type="EMBL" id="KRK81871.1"/>
    </source>
</evidence>
<dbReference type="Proteomes" id="UP000051515">
    <property type="component" value="Unassembled WGS sequence"/>
</dbReference>
<dbReference type="GO" id="GO:0016787">
    <property type="term" value="F:hydrolase activity"/>
    <property type="evidence" value="ECO:0007669"/>
    <property type="project" value="UniProtKB-KW"/>
</dbReference>
<dbReference type="SFLD" id="SFLDG01129">
    <property type="entry name" value="C1.5:_HAD__Beta-PGM__Phosphata"/>
    <property type="match status" value="1"/>
</dbReference>
<dbReference type="SUPFAM" id="SSF56784">
    <property type="entry name" value="HAD-like"/>
    <property type="match status" value="1"/>
</dbReference>
<proteinExistence type="predicted"/>
<dbReference type="SFLD" id="SFLDS00003">
    <property type="entry name" value="Haloacid_Dehalogenase"/>
    <property type="match status" value="1"/>
</dbReference>
<dbReference type="PANTHER" id="PTHR43434">
    <property type="entry name" value="PHOSPHOGLYCOLATE PHOSPHATASE"/>
    <property type="match status" value="1"/>
</dbReference>
<organism evidence="1 2">
    <name type="scientific">Companilactobacillus bobalius DSM 19674</name>
    <dbReference type="NCBI Taxonomy" id="1423788"/>
    <lineage>
        <taxon>Bacteria</taxon>
        <taxon>Bacillati</taxon>
        <taxon>Bacillota</taxon>
        <taxon>Bacilli</taxon>
        <taxon>Lactobacillales</taxon>
        <taxon>Lactobacillaceae</taxon>
        <taxon>Companilactobacillus</taxon>
        <taxon>Companilactobacillus bobalius</taxon>
    </lineage>
</organism>
<dbReference type="GO" id="GO:0004713">
    <property type="term" value="F:protein tyrosine kinase activity"/>
    <property type="evidence" value="ECO:0007669"/>
    <property type="project" value="TreeGrafter"/>
</dbReference>
<dbReference type="GO" id="GO:0005829">
    <property type="term" value="C:cytosol"/>
    <property type="evidence" value="ECO:0007669"/>
    <property type="project" value="TreeGrafter"/>
</dbReference>
<dbReference type="STRING" id="1423788.FC78_GL000170"/>
<protein>
    <submittedName>
        <fullName evidence="1">HAD-superfamily hydrolase, subfamily IA, variant 1</fullName>
    </submittedName>
</protein>
<comment type="caution">
    <text evidence="1">The sequence shown here is derived from an EMBL/GenBank/DDBJ whole genome shotgun (WGS) entry which is preliminary data.</text>
</comment>
<dbReference type="InterPro" id="IPR036412">
    <property type="entry name" value="HAD-like_sf"/>
</dbReference>
<dbReference type="InterPro" id="IPR050155">
    <property type="entry name" value="HAD-like_hydrolase_sf"/>
</dbReference>
<dbReference type="InterPro" id="IPR041492">
    <property type="entry name" value="HAD_2"/>
</dbReference>
<gene>
    <name evidence="1" type="ORF">FC78_GL000170</name>
</gene>
<keyword evidence="2" id="KW-1185">Reference proteome</keyword>
<keyword evidence="1" id="KW-0378">Hydrolase</keyword>
<dbReference type="InterPro" id="IPR023214">
    <property type="entry name" value="HAD_sf"/>
</dbReference>
<reference evidence="1 2" key="1">
    <citation type="journal article" date="2015" name="Genome Announc.">
        <title>Expanding the biotechnology potential of lactobacilli through comparative genomics of 213 strains and associated genera.</title>
        <authorList>
            <person name="Sun Z."/>
            <person name="Harris H.M."/>
            <person name="McCann A."/>
            <person name="Guo C."/>
            <person name="Argimon S."/>
            <person name="Zhang W."/>
            <person name="Yang X."/>
            <person name="Jeffery I.B."/>
            <person name="Cooney J.C."/>
            <person name="Kagawa T.F."/>
            <person name="Liu W."/>
            <person name="Song Y."/>
            <person name="Salvetti E."/>
            <person name="Wrobel A."/>
            <person name="Rasinkangas P."/>
            <person name="Parkhill J."/>
            <person name="Rea M.C."/>
            <person name="O'Sullivan O."/>
            <person name="Ritari J."/>
            <person name="Douillard F.P."/>
            <person name="Paul Ross R."/>
            <person name="Yang R."/>
            <person name="Briner A.E."/>
            <person name="Felis G.E."/>
            <person name="de Vos W.M."/>
            <person name="Barrangou R."/>
            <person name="Klaenhammer T.R."/>
            <person name="Caufield P.W."/>
            <person name="Cui Y."/>
            <person name="Zhang H."/>
            <person name="O'Toole P.W."/>
        </authorList>
    </citation>
    <scope>NUCLEOTIDE SEQUENCE [LARGE SCALE GENOMIC DNA]</scope>
    <source>
        <strain evidence="1 2">DSM 19674</strain>
    </source>
</reference>
<accession>A0A0R1KEB1</accession>
<dbReference type="RefSeq" id="WP_056954294.1">
    <property type="nucleotide sequence ID" value="NZ_AZDY01000041.1"/>
</dbReference>
<dbReference type="Gene3D" id="1.10.150.240">
    <property type="entry name" value="Putative phosphatase, domain 2"/>
    <property type="match status" value="1"/>
</dbReference>
<dbReference type="EMBL" id="AZDY01000041">
    <property type="protein sequence ID" value="KRK81871.1"/>
    <property type="molecule type" value="Genomic_DNA"/>
</dbReference>
<dbReference type="PANTHER" id="PTHR43434:SF20">
    <property type="entry name" value="5'-NUCLEOTIDASE"/>
    <property type="match status" value="1"/>
</dbReference>
<dbReference type="Pfam" id="PF13419">
    <property type="entry name" value="HAD_2"/>
    <property type="match status" value="1"/>
</dbReference>
<dbReference type="Gene3D" id="3.40.50.1000">
    <property type="entry name" value="HAD superfamily/HAD-like"/>
    <property type="match status" value="1"/>
</dbReference>
<dbReference type="AlphaFoldDB" id="A0A0R1KEB1"/>
<sequence length="216" mass="24130">MKYIFFDFDGTIADTKVGTIKALQYMSQKLNITDLGADTYQKFIGPAITESFGKYYPDLPKERYSEAIAAYDEYYKNDGLYQLTLYPQIEDVLSALKDDGYQLYISSAKTESLIKKLITYLKLDQYFTGLYGASEDEVTRSSKADILKYALENAKATADESVIIGDRSTDIQGGIANHVHTLGITYGFGDYAELRDAGAESILEDPTEVPSEIRAM</sequence>
<name>A0A0R1KEB1_9LACO</name>
<evidence type="ECO:0000313" key="2">
    <source>
        <dbReference type="Proteomes" id="UP000051515"/>
    </source>
</evidence>